<feature type="compositionally biased region" description="Acidic residues" evidence="1">
    <location>
        <begin position="126"/>
        <end position="136"/>
    </location>
</feature>
<feature type="region of interest" description="Disordered" evidence="1">
    <location>
        <begin position="532"/>
        <end position="556"/>
    </location>
</feature>
<name>A0A5C6PHQ5_9TELE</name>
<feature type="transmembrane region" description="Helical" evidence="2">
    <location>
        <begin position="402"/>
        <end position="423"/>
    </location>
</feature>
<reference evidence="6 7" key="1">
    <citation type="submission" date="2019-04" db="EMBL/GenBank/DDBJ databases">
        <title>Chromosome genome assembly for Takifugu flavidus.</title>
        <authorList>
            <person name="Xiao S."/>
        </authorList>
    </citation>
    <scope>NUCLEOTIDE SEQUENCE [LARGE SCALE GENOMIC DNA]</scope>
    <source>
        <strain evidence="6">HTHZ2018</strain>
        <tissue evidence="6">Muscle</tissue>
    </source>
</reference>
<evidence type="ECO:0000313" key="6">
    <source>
        <dbReference type="EMBL" id="TWW77947.1"/>
    </source>
</evidence>
<gene>
    <name evidence="6" type="ORF">D4764_11G0000680</name>
</gene>
<keyword evidence="3" id="KW-0732">Signal</keyword>
<dbReference type="InterPro" id="IPR027272">
    <property type="entry name" value="Piezo"/>
</dbReference>
<feature type="transmembrane region" description="Helical" evidence="2">
    <location>
        <begin position="220"/>
        <end position="239"/>
    </location>
</feature>
<dbReference type="Pfam" id="PF15917">
    <property type="entry name" value="Piezo_TM25-28"/>
    <property type="match status" value="1"/>
</dbReference>
<evidence type="ECO:0000256" key="1">
    <source>
        <dbReference type="SAM" id="MobiDB-lite"/>
    </source>
</evidence>
<feature type="domain" description="Piezo TM25-28" evidence="4">
    <location>
        <begin position="93"/>
        <end position="167"/>
    </location>
</feature>
<dbReference type="Proteomes" id="UP000324091">
    <property type="component" value="Chromosome 11"/>
</dbReference>
<feature type="transmembrane region" description="Helical" evidence="2">
    <location>
        <begin position="606"/>
        <end position="628"/>
    </location>
</feature>
<dbReference type="InterPro" id="IPR056768">
    <property type="entry name" value="THU_Piezo"/>
</dbReference>
<dbReference type="GO" id="GO:0016020">
    <property type="term" value="C:membrane"/>
    <property type="evidence" value="ECO:0007669"/>
    <property type="project" value="InterPro"/>
</dbReference>
<feature type="chain" id="PRO_5022712632" evidence="3">
    <location>
        <begin position="26"/>
        <end position="663"/>
    </location>
</feature>
<feature type="transmembrane region" description="Helical" evidence="2">
    <location>
        <begin position="505"/>
        <end position="524"/>
    </location>
</feature>
<evidence type="ECO:0000256" key="2">
    <source>
        <dbReference type="SAM" id="Phobius"/>
    </source>
</evidence>
<keyword evidence="2" id="KW-0472">Membrane</keyword>
<sequence>MCPLALPQSCLTATLPLALVAPVRTMRRLSCPSSFCRCVGDVLVNDLNSKLDVGQSSPAQMSLCQHFVDQFKGCPGHSTPEAELVDTGDIGADPHMDKKLRKNKGYHPWWDHATARHAGDYYLFESESEDEEELQSEEQKPPKQTACQLAYQTWVSSVKTALRERQSLQRHLRTKKPEKDSQNTTGCGNSDGFEDSDNPEEEKPSAHGEMVQRILDLLHFLWAIVLAMVDGMTLWLNLLTKQYREMSVVLCNERYFITHKIQQHHTPESTNGKLSEDRDSSRLELVFGEAEAAKSAGYSCLEVCSGELTEQSPPTASAISRSPEAQSSSMELLVCPSKQQRHNRTASELLDDRESFIEELEDSRSFFKSQNRLLKLLFALYNLLAANSEVACYFIIVLNNMVTASVISLILPILVFLWAMLSVPRPTKRFWMTAIVYTEVMVVVKYFFQFGFFPWNSAYEMAVNDDKPFFPPRILGLEKTDNYIRYDLLQLLALFFHRSLLKCRFMLACLIFSFFACTALWPVGPRGTLRGSESYTTPPADTTDATKAPTRKRKKVTKGETGGQRLVATVQKIKHVFVSGIQRVYRPAKCFFGSILRAEYRAPTDVYALMFLTDVVDFIVIIFGFWAFGKGLACRTRSGATDYGSSSLVVVASEAGANKLAAA</sequence>
<feature type="transmembrane region" description="Helical" evidence="2">
    <location>
        <begin position="430"/>
        <end position="448"/>
    </location>
</feature>
<accession>A0A5C6PHQ5</accession>
<dbReference type="InterPro" id="IPR031805">
    <property type="entry name" value="Piezo_TM25-28"/>
</dbReference>
<evidence type="ECO:0000313" key="7">
    <source>
        <dbReference type="Proteomes" id="UP000324091"/>
    </source>
</evidence>
<dbReference type="Pfam" id="PF23188">
    <property type="entry name" value="THU_Piezo1"/>
    <property type="match status" value="1"/>
</dbReference>
<feature type="compositionally biased region" description="Low complexity" evidence="1">
    <location>
        <begin position="536"/>
        <end position="548"/>
    </location>
</feature>
<keyword evidence="7" id="KW-1185">Reference proteome</keyword>
<feature type="transmembrane region" description="Helical" evidence="2">
    <location>
        <begin position="373"/>
        <end position="396"/>
    </location>
</feature>
<feature type="domain" description="Piezo transmembrane helical unit" evidence="5">
    <location>
        <begin position="386"/>
        <end position="503"/>
    </location>
</feature>
<evidence type="ECO:0000256" key="3">
    <source>
        <dbReference type="SAM" id="SignalP"/>
    </source>
</evidence>
<keyword evidence="2" id="KW-0812">Transmembrane</keyword>
<keyword evidence="2" id="KW-1133">Transmembrane helix</keyword>
<organism evidence="6 7">
    <name type="scientific">Takifugu flavidus</name>
    <name type="common">sansaifugu</name>
    <dbReference type="NCBI Taxonomy" id="433684"/>
    <lineage>
        <taxon>Eukaryota</taxon>
        <taxon>Metazoa</taxon>
        <taxon>Chordata</taxon>
        <taxon>Craniata</taxon>
        <taxon>Vertebrata</taxon>
        <taxon>Euteleostomi</taxon>
        <taxon>Actinopterygii</taxon>
        <taxon>Neopterygii</taxon>
        <taxon>Teleostei</taxon>
        <taxon>Neoteleostei</taxon>
        <taxon>Acanthomorphata</taxon>
        <taxon>Eupercaria</taxon>
        <taxon>Tetraodontiformes</taxon>
        <taxon>Tetradontoidea</taxon>
        <taxon>Tetraodontidae</taxon>
        <taxon>Takifugu</taxon>
    </lineage>
</organism>
<evidence type="ECO:0000259" key="5">
    <source>
        <dbReference type="Pfam" id="PF23188"/>
    </source>
</evidence>
<comment type="caution">
    <text evidence="6">The sequence shown here is derived from an EMBL/GenBank/DDBJ whole genome shotgun (WGS) entry which is preliminary data.</text>
</comment>
<dbReference type="PANTHER" id="PTHR47049:SF5">
    <property type="entry name" value="PIEZO-TYPE MECHANOSENSITIVE ION CHANNEL COMPONENT"/>
    <property type="match status" value="1"/>
</dbReference>
<dbReference type="PANTHER" id="PTHR47049">
    <property type="entry name" value="PIEZO-TYPE MECHANOSENSITIVE ION CHANNEL HOMOLOG"/>
    <property type="match status" value="1"/>
</dbReference>
<dbReference type="AlphaFoldDB" id="A0A5C6PHQ5"/>
<protein>
    <submittedName>
        <fullName evidence="6">Piezo-type mechanosensitive ion channel component 1</fullName>
    </submittedName>
</protein>
<feature type="region of interest" description="Disordered" evidence="1">
    <location>
        <begin position="126"/>
        <end position="145"/>
    </location>
</feature>
<feature type="signal peptide" evidence="3">
    <location>
        <begin position="1"/>
        <end position="25"/>
    </location>
</feature>
<evidence type="ECO:0000259" key="4">
    <source>
        <dbReference type="Pfam" id="PF15917"/>
    </source>
</evidence>
<proteinExistence type="predicted"/>
<feature type="region of interest" description="Disordered" evidence="1">
    <location>
        <begin position="168"/>
        <end position="207"/>
    </location>
</feature>
<dbReference type="GO" id="GO:0008381">
    <property type="term" value="F:mechanosensitive monoatomic ion channel activity"/>
    <property type="evidence" value="ECO:0007669"/>
    <property type="project" value="InterPro"/>
</dbReference>
<dbReference type="EMBL" id="RHFK02000003">
    <property type="protein sequence ID" value="TWW77947.1"/>
    <property type="molecule type" value="Genomic_DNA"/>
</dbReference>